<evidence type="ECO:0000313" key="6">
    <source>
        <dbReference type="Proteomes" id="UP001202244"/>
    </source>
</evidence>
<feature type="domain" description="Mammalian cell entry C-terminal" evidence="4">
    <location>
        <begin position="126"/>
        <end position="347"/>
    </location>
</feature>
<sequence>MSAAVEGERGVTARRRLAGVVFLLVPALLIWLAVAVYDKQFSDDAEITVRTSQAGNEMHVNADVKMRGVVVGQVREISSDGRGARLRVALHRDKLEGIPADVRAQMLPTTVFGQRYVALVAPENPSPKAISAGATIPQDRSRNAIELEEVLDSLLPTLTAVQPQKLSATLTAVAQALEGRGDALGETLVTLDAYLAKLNPHLPALNRDIKELVEVSHLYADTAPDILTALSDFATTSSTLAEKAEDLSTAYGAATGTAREMTTFLRENRGNIIRLAAASRPTLRTLAAQSPAFPCTLRTLATFVPVMDQALGKGTDEPGLHVDLKVVPSRGKYRPGKDTPAYGNTGGGPRCYSVPYLGPAGGTRAQGAGEAKGPGSAGDSEPGPADTEDAEDAKERTPDPAPEGATLADARGGAGMPNSPQENRLINELLAAGADASATDLPGWSSVLVGPALRGTEVSLR</sequence>
<evidence type="ECO:0000256" key="1">
    <source>
        <dbReference type="SAM" id="MobiDB-lite"/>
    </source>
</evidence>
<organism evidence="5 6">
    <name type="scientific">Streptomyces tubbatahanensis</name>
    <dbReference type="NCBI Taxonomy" id="2923272"/>
    <lineage>
        <taxon>Bacteria</taxon>
        <taxon>Bacillati</taxon>
        <taxon>Actinomycetota</taxon>
        <taxon>Actinomycetes</taxon>
        <taxon>Kitasatosporales</taxon>
        <taxon>Streptomycetaceae</taxon>
        <taxon>Streptomyces</taxon>
    </lineage>
</organism>
<evidence type="ECO:0000313" key="5">
    <source>
        <dbReference type="EMBL" id="UNT00109.1"/>
    </source>
</evidence>
<dbReference type="InterPro" id="IPR003399">
    <property type="entry name" value="Mce/MlaD"/>
</dbReference>
<keyword evidence="2" id="KW-0812">Transmembrane</keyword>
<feature type="region of interest" description="Disordered" evidence="1">
    <location>
        <begin position="329"/>
        <end position="423"/>
    </location>
</feature>
<dbReference type="PANTHER" id="PTHR33371">
    <property type="entry name" value="INTERMEMBRANE PHOSPHOLIPID TRANSPORT SYSTEM BINDING PROTEIN MLAD-RELATED"/>
    <property type="match status" value="1"/>
</dbReference>
<dbReference type="Proteomes" id="UP001202244">
    <property type="component" value="Chromosome"/>
</dbReference>
<dbReference type="RefSeq" id="WP_242756168.1">
    <property type="nucleotide sequence ID" value="NZ_CP093846.1"/>
</dbReference>
<keyword evidence="6" id="KW-1185">Reference proteome</keyword>
<feature type="transmembrane region" description="Helical" evidence="2">
    <location>
        <begin position="17"/>
        <end position="37"/>
    </location>
</feature>
<dbReference type="InterPro" id="IPR024516">
    <property type="entry name" value="Mce_C"/>
</dbReference>
<gene>
    <name evidence="5" type="ORF">MMF93_29370</name>
</gene>
<protein>
    <submittedName>
        <fullName evidence="5">MCE family protein</fullName>
    </submittedName>
</protein>
<reference evidence="5 6" key="1">
    <citation type="journal article" date="2023" name="Microbiol. Spectr.">
        <title>Synergy between Genome Mining, Metabolomics, and Bioinformatics Uncovers Antibacterial Chlorinated Carbazole Alkaloids and Their Biosynthetic Gene Cluster from Streptomyces tubbatahanensis sp. nov., a Novel Actinomycete Isolated from Sulu Sea, Philippines.</title>
        <authorList>
            <person name="Tenebro C.P."/>
            <person name="Trono D.J.V.L."/>
            <person name="Balida L.A.P."/>
            <person name="Bayog L.K.A."/>
            <person name="Bruna J.R."/>
            <person name="Sabido E.M."/>
            <person name="Caspe D.P.C."/>
            <person name="de Los Santos E.L.C."/>
            <person name="Saludes J.P."/>
            <person name="Dalisay D.S."/>
        </authorList>
    </citation>
    <scope>NUCLEOTIDE SEQUENCE [LARGE SCALE GENOMIC DNA]</scope>
    <source>
        <strain evidence="5 6">DSD3025</strain>
    </source>
</reference>
<evidence type="ECO:0000256" key="2">
    <source>
        <dbReference type="SAM" id="Phobius"/>
    </source>
</evidence>
<evidence type="ECO:0000259" key="3">
    <source>
        <dbReference type="Pfam" id="PF02470"/>
    </source>
</evidence>
<dbReference type="Pfam" id="PF11887">
    <property type="entry name" value="Mce4_CUP1"/>
    <property type="match status" value="1"/>
</dbReference>
<dbReference type="InterPro" id="IPR052336">
    <property type="entry name" value="MlaD_Phospholipid_Transporter"/>
</dbReference>
<dbReference type="EMBL" id="CP093846">
    <property type="protein sequence ID" value="UNT00109.1"/>
    <property type="molecule type" value="Genomic_DNA"/>
</dbReference>
<name>A0ABY3Y0J9_9ACTN</name>
<dbReference type="NCBIfam" id="TIGR00996">
    <property type="entry name" value="Mtu_fam_mce"/>
    <property type="match status" value="1"/>
</dbReference>
<keyword evidence="2" id="KW-0472">Membrane</keyword>
<dbReference type="PANTHER" id="PTHR33371:SF19">
    <property type="entry name" value="MCE-FAMILY PROTEIN MCE4A"/>
    <property type="match status" value="1"/>
</dbReference>
<keyword evidence="2" id="KW-1133">Transmembrane helix</keyword>
<feature type="domain" description="Mce/MlaD" evidence="3">
    <location>
        <begin position="46"/>
        <end position="121"/>
    </location>
</feature>
<dbReference type="InterPro" id="IPR005693">
    <property type="entry name" value="Mce"/>
</dbReference>
<evidence type="ECO:0000259" key="4">
    <source>
        <dbReference type="Pfam" id="PF11887"/>
    </source>
</evidence>
<accession>A0ABY3Y0J9</accession>
<dbReference type="Pfam" id="PF02470">
    <property type="entry name" value="MlaD"/>
    <property type="match status" value="1"/>
</dbReference>
<proteinExistence type="predicted"/>